<evidence type="ECO:0008006" key="3">
    <source>
        <dbReference type="Google" id="ProtNLM"/>
    </source>
</evidence>
<feature type="non-terminal residue" evidence="2">
    <location>
        <position position="115"/>
    </location>
</feature>
<accession>X0U5X1</accession>
<sequence>MLGWRWVIKHQRTAAHTISLNILGTVLLLLPLLQIAWYQIRFRSTIAPLKDSDTQLSAIDPNSNTPDIYYIILDAYTRDDTMRSFYEFDNTPFLETLEDRGFYVARCSQSNYAKT</sequence>
<proteinExistence type="predicted"/>
<comment type="caution">
    <text evidence="2">The sequence shown here is derived from an EMBL/GenBank/DDBJ whole genome shotgun (WGS) entry which is preliminary data.</text>
</comment>
<dbReference type="EMBL" id="BARS01027790">
    <property type="protein sequence ID" value="GAG01149.1"/>
    <property type="molecule type" value="Genomic_DNA"/>
</dbReference>
<keyword evidence="1" id="KW-1133">Transmembrane helix</keyword>
<reference evidence="2" key="1">
    <citation type="journal article" date="2014" name="Front. Microbiol.">
        <title>High frequency of phylogenetically diverse reductive dehalogenase-homologous genes in deep subseafloor sedimentary metagenomes.</title>
        <authorList>
            <person name="Kawai M."/>
            <person name="Futagami T."/>
            <person name="Toyoda A."/>
            <person name="Takaki Y."/>
            <person name="Nishi S."/>
            <person name="Hori S."/>
            <person name="Arai W."/>
            <person name="Tsubouchi T."/>
            <person name="Morono Y."/>
            <person name="Uchiyama I."/>
            <person name="Ito T."/>
            <person name="Fujiyama A."/>
            <person name="Inagaki F."/>
            <person name="Takami H."/>
        </authorList>
    </citation>
    <scope>NUCLEOTIDE SEQUENCE</scope>
    <source>
        <strain evidence="2">Expedition CK06-06</strain>
    </source>
</reference>
<evidence type="ECO:0000256" key="1">
    <source>
        <dbReference type="SAM" id="Phobius"/>
    </source>
</evidence>
<dbReference type="AlphaFoldDB" id="X0U5X1"/>
<keyword evidence="1" id="KW-0812">Transmembrane</keyword>
<feature type="transmembrane region" description="Helical" evidence="1">
    <location>
        <begin position="20"/>
        <end position="40"/>
    </location>
</feature>
<protein>
    <recommendedName>
        <fullName evidence="3">Sulfatase N-terminal domain-containing protein</fullName>
    </recommendedName>
</protein>
<name>X0U5X1_9ZZZZ</name>
<gene>
    <name evidence="2" type="ORF">S01H1_43620</name>
</gene>
<evidence type="ECO:0000313" key="2">
    <source>
        <dbReference type="EMBL" id="GAG01149.1"/>
    </source>
</evidence>
<keyword evidence="1" id="KW-0472">Membrane</keyword>
<organism evidence="2">
    <name type="scientific">marine sediment metagenome</name>
    <dbReference type="NCBI Taxonomy" id="412755"/>
    <lineage>
        <taxon>unclassified sequences</taxon>
        <taxon>metagenomes</taxon>
        <taxon>ecological metagenomes</taxon>
    </lineage>
</organism>